<gene>
    <name evidence="2" type="ORF">DFJ43DRAFT_138596</name>
</gene>
<evidence type="ECO:0000256" key="1">
    <source>
        <dbReference type="SAM" id="SignalP"/>
    </source>
</evidence>
<comment type="caution">
    <text evidence="2">The sequence shown here is derived from an EMBL/GenBank/DDBJ whole genome shotgun (WGS) entry which is preliminary data.</text>
</comment>
<proteinExistence type="predicted"/>
<evidence type="ECO:0000313" key="3">
    <source>
        <dbReference type="Proteomes" id="UP001176059"/>
    </source>
</evidence>
<dbReference type="Proteomes" id="UP001176059">
    <property type="component" value="Unassembled WGS sequence"/>
</dbReference>
<evidence type="ECO:0008006" key="4">
    <source>
        <dbReference type="Google" id="ProtNLM"/>
    </source>
</evidence>
<sequence length="161" mass="18319">MSVSRLCKFLSMFIAFCEGRVYKQRIFGREVISNYQLLLCEQLRSTQNFFDLHLRFKQSHNVPPQTVSFASATYISSVATLSICPSKRFLARMNTVNSVPFIPTFVPTVPRRAGNTISIQNSTVHKSTPFVLLARLLDAVEQTRAGFISCRPLLPFIQRLE</sequence>
<keyword evidence="1" id="KW-0732">Signal</keyword>
<dbReference type="AlphaFoldDB" id="A0AA38J1N9"/>
<dbReference type="EMBL" id="JANVFO010000134">
    <property type="protein sequence ID" value="KAJ3710621.1"/>
    <property type="molecule type" value="Genomic_DNA"/>
</dbReference>
<protein>
    <recommendedName>
        <fullName evidence="4">Secreted protein</fullName>
    </recommendedName>
</protein>
<keyword evidence="3" id="KW-1185">Reference proteome</keyword>
<reference evidence="2" key="1">
    <citation type="submission" date="2022-08" db="EMBL/GenBank/DDBJ databases">
        <authorList>
            <consortium name="DOE Joint Genome Institute"/>
            <person name="Min B."/>
            <person name="Sierra-Patev S."/>
            <person name="Naranjo-Ortiz M."/>
            <person name="Looney B."/>
            <person name="Konkel Z."/>
            <person name="Slot J.C."/>
            <person name="Sakamoto Y."/>
            <person name="Steenwyk J.L."/>
            <person name="Rokas A."/>
            <person name="Carro J."/>
            <person name="Camarero S."/>
            <person name="Ferreira P."/>
            <person name="Molpeceres G."/>
            <person name="Ruiz-duenas F.J."/>
            <person name="Serrano A."/>
            <person name="Henrissat B."/>
            <person name="Drula E."/>
            <person name="Hughes K.W."/>
            <person name="Mata J.L."/>
            <person name="Ishikawa N.K."/>
            <person name="Vargas-Isla R."/>
            <person name="Ushijima S."/>
            <person name="Smith C.A."/>
            <person name="Ahrendt S."/>
            <person name="Andreopoulos W."/>
            <person name="He G."/>
            <person name="LaButti K."/>
            <person name="Lipzen A."/>
            <person name="Ng V."/>
            <person name="Riley R."/>
            <person name="Sandor L."/>
            <person name="Barry K."/>
            <person name="Martinez A.T."/>
            <person name="Xiao Y."/>
            <person name="Gibbons J.G."/>
            <person name="Terashima K."/>
            <person name="Hibbett D.S."/>
            <person name="Grigoriev I.V."/>
        </authorList>
    </citation>
    <scope>NUCLEOTIDE SEQUENCE</scope>
    <source>
        <strain evidence="2">ET3784</strain>
    </source>
</reference>
<organism evidence="2 3">
    <name type="scientific">Lentinula guzmanii</name>
    <dbReference type="NCBI Taxonomy" id="2804957"/>
    <lineage>
        <taxon>Eukaryota</taxon>
        <taxon>Fungi</taxon>
        <taxon>Dikarya</taxon>
        <taxon>Basidiomycota</taxon>
        <taxon>Agaricomycotina</taxon>
        <taxon>Agaricomycetes</taxon>
        <taxon>Agaricomycetidae</taxon>
        <taxon>Agaricales</taxon>
        <taxon>Marasmiineae</taxon>
        <taxon>Omphalotaceae</taxon>
        <taxon>Lentinula</taxon>
    </lineage>
</organism>
<name>A0AA38J1N9_9AGAR</name>
<feature type="chain" id="PRO_5041215593" description="Secreted protein" evidence="1">
    <location>
        <begin position="20"/>
        <end position="161"/>
    </location>
</feature>
<accession>A0AA38J1N9</accession>
<evidence type="ECO:0000313" key="2">
    <source>
        <dbReference type="EMBL" id="KAJ3710621.1"/>
    </source>
</evidence>
<reference evidence="2" key="2">
    <citation type="journal article" date="2023" name="Proc. Natl. Acad. Sci. U.S.A.">
        <title>A global phylogenomic analysis of the shiitake genus Lentinula.</title>
        <authorList>
            <person name="Sierra-Patev S."/>
            <person name="Min B."/>
            <person name="Naranjo-Ortiz M."/>
            <person name="Looney B."/>
            <person name="Konkel Z."/>
            <person name="Slot J.C."/>
            <person name="Sakamoto Y."/>
            <person name="Steenwyk J.L."/>
            <person name="Rokas A."/>
            <person name="Carro J."/>
            <person name="Camarero S."/>
            <person name="Ferreira P."/>
            <person name="Molpeceres G."/>
            <person name="Ruiz-Duenas F.J."/>
            <person name="Serrano A."/>
            <person name="Henrissat B."/>
            <person name="Drula E."/>
            <person name="Hughes K.W."/>
            <person name="Mata J.L."/>
            <person name="Ishikawa N.K."/>
            <person name="Vargas-Isla R."/>
            <person name="Ushijima S."/>
            <person name="Smith C.A."/>
            <person name="Donoghue J."/>
            <person name="Ahrendt S."/>
            <person name="Andreopoulos W."/>
            <person name="He G."/>
            <person name="LaButti K."/>
            <person name="Lipzen A."/>
            <person name="Ng V."/>
            <person name="Riley R."/>
            <person name="Sandor L."/>
            <person name="Barry K."/>
            <person name="Martinez A.T."/>
            <person name="Xiao Y."/>
            <person name="Gibbons J.G."/>
            <person name="Terashima K."/>
            <person name="Grigoriev I.V."/>
            <person name="Hibbett D."/>
        </authorList>
    </citation>
    <scope>NUCLEOTIDE SEQUENCE</scope>
    <source>
        <strain evidence="2">ET3784</strain>
    </source>
</reference>
<feature type="signal peptide" evidence="1">
    <location>
        <begin position="1"/>
        <end position="19"/>
    </location>
</feature>